<name>I7M190_TETTS</name>
<evidence type="ECO:0000256" key="4">
    <source>
        <dbReference type="ARBA" id="ARBA00022777"/>
    </source>
</evidence>
<evidence type="ECO:0000259" key="6">
    <source>
        <dbReference type="PROSITE" id="PS50011"/>
    </source>
</evidence>
<keyword evidence="2" id="KW-0808">Transferase</keyword>
<dbReference type="AlphaFoldDB" id="I7M190"/>
<dbReference type="Pfam" id="PF00069">
    <property type="entry name" value="Pkinase"/>
    <property type="match status" value="1"/>
</dbReference>
<dbReference type="SMART" id="SM00220">
    <property type="entry name" value="S_TKc"/>
    <property type="match status" value="1"/>
</dbReference>
<dbReference type="SUPFAM" id="SSF56112">
    <property type="entry name" value="Protein kinase-like (PK-like)"/>
    <property type="match status" value="1"/>
</dbReference>
<dbReference type="PROSITE" id="PS50011">
    <property type="entry name" value="PROTEIN_KINASE_DOM"/>
    <property type="match status" value="1"/>
</dbReference>
<dbReference type="InterPro" id="IPR000719">
    <property type="entry name" value="Prot_kinase_dom"/>
</dbReference>
<evidence type="ECO:0000256" key="2">
    <source>
        <dbReference type="ARBA" id="ARBA00022679"/>
    </source>
</evidence>
<dbReference type="PANTHER" id="PTHR24345">
    <property type="entry name" value="SERINE/THREONINE-PROTEIN KINASE PLK"/>
    <property type="match status" value="1"/>
</dbReference>
<dbReference type="eggNOG" id="KOG0580">
    <property type="taxonomic scope" value="Eukaryota"/>
</dbReference>
<feature type="domain" description="Protein kinase" evidence="6">
    <location>
        <begin position="1"/>
        <end position="300"/>
    </location>
</feature>
<evidence type="ECO:0000256" key="3">
    <source>
        <dbReference type="ARBA" id="ARBA00022741"/>
    </source>
</evidence>
<keyword evidence="8" id="KW-1185">Reference proteome</keyword>
<dbReference type="GO" id="GO:0005634">
    <property type="term" value="C:nucleus"/>
    <property type="evidence" value="ECO:0007669"/>
    <property type="project" value="TreeGrafter"/>
</dbReference>
<keyword evidence="3" id="KW-0547">Nucleotide-binding</keyword>
<dbReference type="Gene3D" id="1.10.510.10">
    <property type="entry name" value="Transferase(Phosphotransferase) domain 1"/>
    <property type="match status" value="1"/>
</dbReference>
<dbReference type="PANTHER" id="PTHR24345:SF0">
    <property type="entry name" value="CELL CYCLE SERINE_THREONINE-PROTEIN KINASE CDC5_MSD2"/>
    <property type="match status" value="1"/>
</dbReference>
<protein>
    <submittedName>
        <fullName evidence="7">Kinase domain protein</fullName>
    </submittedName>
</protein>
<dbReference type="OMA" id="THPKECE"/>
<dbReference type="GO" id="GO:0004674">
    <property type="term" value="F:protein serine/threonine kinase activity"/>
    <property type="evidence" value="ECO:0007669"/>
    <property type="project" value="UniProtKB-KW"/>
</dbReference>
<evidence type="ECO:0000256" key="1">
    <source>
        <dbReference type="ARBA" id="ARBA00022527"/>
    </source>
</evidence>
<evidence type="ECO:0000313" key="7">
    <source>
        <dbReference type="EMBL" id="EAR95720.1"/>
    </source>
</evidence>
<dbReference type="HOGENOM" id="CLU_889915_0_0_1"/>
<dbReference type="Proteomes" id="UP000009168">
    <property type="component" value="Unassembled WGS sequence"/>
</dbReference>
<dbReference type="OrthoDB" id="4062651at2759"/>
<accession>I7M190</accession>
<dbReference type="GO" id="GO:0005524">
    <property type="term" value="F:ATP binding"/>
    <property type="evidence" value="ECO:0007669"/>
    <property type="project" value="UniProtKB-KW"/>
</dbReference>
<keyword evidence="5" id="KW-0067">ATP-binding</keyword>
<dbReference type="GeneID" id="7846350"/>
<dbReference type="PROSITE" id="PS00108">
    <property type="entry name" value="PROTEIN_KINASE_ST"/>
    <property type="match status" value="1"/>
</dbReference>
<dbReference type="Gene3D" id="3.30.200.20">
    <property type="entry name" value="Phosphorylase Kinase, domain 1"/>
    <property type="match status" value="1"/>
</dbReference>
<keyword evidence="4 7" id="KW-0418">Kinase</keyword>
<reference evidence="8" key="1">
    <citation type="journal article" date="2006" name="PLoS Biol.">
        <title>Macronuclear genome sequence of the ciliate Tetrahymena thermophila, a model eukaryote.</title>
        <authorList>
            <person name="Eisen J.A."/>
            <person name="Coyne R.S."/>
            <person name="Wu M."/>
            <person name="Wu D."/>
            <person name="Thiagarajan M."/>
            <person name="Wortman J.R."/>
            <person name="Badger J.H."/>
            <person name="Ren Q."/>
            <person name="Amedeo P."/>
            <person name="Jones K.M."/>
            <person name="Tallon L.J."/>
            <person name="Delcher A.L."/>
            <person name="Salzberg S.L."/>
            <person name="Silva J.C."/>
            <person name="Haas B.J."/>
            <person name="Majoros W.H."/>
            <person name="Farzad M."/>
            <person name="Carlton J.M."/>
            <person name="Smith R.K. Jr."/>
            <person name="Garg J."/>
            <person name="Pearlman R.E."/>
            <person name="Karrer K.M."/>
            <person name="Sun L."/>
            <person name="Manning G."/>
            <person name="Elde N.C."/>
            <person name="Turkewitz A.P."/>
            <person name="Asai D.J."/>
            <person name="Wilkes D.E."/>
            <person name="Wang Y."/>
            <person name="Cai H."/>
            <person name="Collins K."/>
            <person name="Stewart B.A."/>
            <person name="Lee S.R."/>
            <person name="Wilamowska K."/>
            <person name="Weinberg Z."/>
            <person name="Ruzzo W.L."/>
            <person name="Wloga D."/>
            <person name="Gaertig J."/>
            <person name="Frankel J."/>
            <person name="Tsao C.-C."/>
            <person name="Gorovsky M.A."/>
            <person name="Keeling P.J."/>
            <person name="Waller R.F."/>
            <person name="Patron N.J."/>
            <person name="Cherry J.M."/>
            <person name="Stover N.A."/>
            <person name="Krieger C.J."/>
            <person name="del Toro C."/>
            <person name="Ryder H.F."/>
            <person name="Williamson S.C."/>
            <person name="Barbeau R.A."/>
            <person name="Hamilton E.P."/>
            <person name="Orias E."/>
        </authorList>
    </citation>
    <scope>NUCLEOTIDE SEQUENCE [LARGE SCALE GENOMIC DNA]</scope>
    <source>
        <strain evidence="8">SB210</strain>
    </source>
</reference>
<dbReference type="InParanoid" id="I7M190"/>
<evidence type="ECO:0000256" key="5">
    <source>
        <dbReference type="ARBA" id="ARBA00022840"/>
    </source>
</evidence>
<gene>
    <name evidence="7" type="ORF">TTHERM_00268310</name>
</gene>
<keyword evidence="1" id="KW-0723">Serine/threonine-protein kinase</keyword>
<sequence length="313" mass="36581">MIYQAEHIDQTHSSTVMRIQTEENIEYALKIQTSSHQLAKEQDLKREYTILKNLQHENIISVGEYFEDLALDNFKDHSEVRGFTMELAQCDLLTYLKSNHPNPLHPVKARQIFSGIAKAVQYLHSKNFAHNDIKLENVLIFENGEAKLSDFGFACNTSSPFQAEQWRYRAPSFLAPEMIKYLSKKPSAASKDSNNQSTFDLTKTDSFAFGVCMFESLFFVLPFHSERAFENDTYYSYIVLKNYEGFWEIPFIKRLTNIYQRFFDSSEVRFAQLKDLLNKLLTRNPSERLSFNEILTHPWFQQMMDLSDDESSC</sequence>
<evidence type="ECO:0000313" key="8">
    <source>
        <dbReference type="Proteomes" id="UP000009168"/>
    </source>
</evidence>
<dbReference type="STRING" id="312017.I7M190"/>
<dbReference type="KEGG" id="tet:TTHERM_00268310"/>
<organism evidence="7 8">
    <name type="scientific">Tetrahymena thermophila (strain SB210)</name>
    <dbReference type="NCBI Taxonomy" id="312017"/>
    <lineage>
        <taxon>Eukaryota</taxon>
        <taxon>Sar</taxon>
        <taxon>Alveolata</taxon>
        <taxon>Ciliophora</taxon>
        <taxon>Intramacronucleata</taxon>
        <taxon>Oligohymenophorea</taxon>
        <taxon>Hymenostomatida</taxon>
        <taxon>Tetrahymenina</taxon>
        <taxon>Tetrahymenidae</taxon>
        <taxon>Tetrahymena</taxon>
    </lineage>
</organism>
<dbReference type="InterPro" id="IPR011009">
    <property type="entry name" value="Kinase-like_dom_sf"/>
</dbReference>
<proteinExistence type="predicted"/>
<dbReference type="RefSeq" id="XP_001015965.1">
    <property type="nucleotide sequence ID" value="XM_001015965.3"/>
</dbReference>
<dbReference type="EMBL" id="GG662703">
    <property type="protein sequence ID" value="EAR95720.1"/>
    <property type="molecule type" value="Genomic_DNA"/>
</dbReference>
<dbReference type="InterPro" id="IPR008271">
    <property type="entry name" value="Ser/Thr_kinase_AS"/>
</dbReference>